<dbReference type="GO" id="GO:0005886">
    <property type="term" value="C:plasma membrane"/>
    <property type="evidence" value="ECO:0007669"/>
    <property type="project" value="UniProtKB-SubCell"/>
</dbReference>
<feature type="transmembrane region" description="Helical" evidence="7">
    <location>
        <begin position="124"/>
        <end position="154"/>
    </location>
</feature>
<dbReference type="AlphaFoldDB" id="A0A7X5XAL9"/>
<evidence type="ECO:0000256" key="5">
    <source>
        <dbReference type="ARBA" id="ARBA00022989"/>
    </source>
</evidence>
<feature type="transmembrane region" description="Helical" evidence="7">
    <location>
        <begin position="94"/>
        <end position="112"/>
    </location>
</feature>
<dbReference type="InterPro" id="IPR049177">
    <property type="entry name" value="MgtC_SapB_SrpB_YhiD_N"/>
</dbReference>
<dbReference type="PANTHER" id="PTHR33778">
    <property type="entry name" value="PROTEIN MGTC"/>
    <property type="match status" value="1"/>
</dbReference>
<comment type="caution">
    <text evidence="9">The sequence shown here is derived from an EMBL/GenBank/DDBJ whole genome shotgun (WGS) entry which is preliminary data.</text>
</comment>
<evidence type="ECO:0000256" key="3">
    <source>
        <dbReference type="ARBA" id="ARBA00022475"/>
    </source>
</evidence>
<feature type="domain" description="MgtC/SapB/SrpB/YhiD N-terminal" evidence="8">
    <location>
        <begin position="34"/>
        <end position="157"/>
    </location>
</feature>
<protein>
    <submittedName>
        <fullName evidence="9">MgtC/SapB transporter</fullName>
    </submittedName>
</protein>
<proteinExistence type="inferred from homology"/>
<evidence type="ECO:0000313" key="9">
    <source>
        <dbReference type="EMBL" id="NIY69717.1"/>
    </source>
</evidence>
<keyword evidence="5 7" id="KW-1133">Transmembrane helix</keyword>
<organism evidence="9 10">
    <name type="scientific">Streptomyces malaysiensis</name>
    <dbReference type="NCBI Taxonomy" id="92644"/>
    <lineage>
        <taxon>Bacteria</taxon>
        <taxon>Bacillati</taxon>
        <taxon>Actinomycetota</taxon>
        <taxon>Actinomycetes</taxon>
        <taxon>Kitasatosporales</taxon>
        <taxon>Streptomycetaceae</taxon>
        <taxon>Streptomyces</taxon>
        <taxon>Streptomyces violaceusniger group</taxon>
    </lineage>
</organism>
<dbReference type="Proteomes" id="UP000536624">
    <property type="component" value="Unassembled WGS sequence"/>
</dbReference>
<evidence type="ECO:0000256" key="2">
    <source>
        <dbReference type="ARBA" id="ARBA00009298"/>
    </source>
</evidence>
<evidence type="ECO:0000256" key="4">
    <source>
        <dbReference type="ARBA" id="ARBA00022692"/>
    </source>
</evidence>
<evidence type="ECO:0000256" key="1">
    <source>
        <dbReference type="ARBA" id="ARBA00004651"/>
    </source>
</evidence>
<dbReference type="InterPro" id="IPR003416">
    <property type="entry name" value="MgtC/SapB/SrpB/YhiD_fam"/>
</dbReference>
<dbReference type="PRINTS" id="PR01837">
    <property type="entry name" value="MGTCSAPBPROT"/>
</dbReference>
<comment type="subcellular location">
    <subcellularLocation>
        <location evidence="1">Cell membrane</location>
        <topology evidence="1">Multi-pass membrane protein</topology>
    </subcellularLocation>
</comment>
<feature type="transmembrane region" description="Helical" evidence="7">
    <location>
        <begin position="55"/>
        <end position="74"/>
    </location>
</feature>
<evidence type="ECO:0000256" key="7">
    <source>
        <dbReference type="SAM" id="Phobius"/>
    </source>
</evidence>
<name>A0A7X5XAL9_STRMQ</name>
<dbReference type="PANTHER" id="PTHR33778:SF1">
    <property type="entry name" value="MAGNESIUM TRANSPORTER YHID-RELATED"/>
    <property type="match status" value="1"/>
</dbReference>
<reference evidence="9 10" key="1">
    <citation type="submission" date="2020-02" db="EMBL/GenBank/DDBJ databases">
        <title>Streptomyces malaysiensis DSM14702 (JHCC583434, PFL_A843) Genome sequencing and assembly.</title>
        <authorList>
            <person name="Samborskyy M."/>
        </authorList>
    </citation>
    <scope>NUCLEOTIDE SEQUENCE [LARGE SCALE GENOMIC DNA]</scope>
    <source>
        <strain evidence="9 10">DSM 14702</strain>
    </source>
</reference>
<dbReference type="EMBL" id="JAALLH010000002">
    <property type="protein sequence ID" value="NIY69717.1"/>
    <property type="molecule type" value="Genomic_DNA"/>
</dbReference>
<evidence type="ECO:0000313" key="10">
    <source>
        <dbReference type="Proteomes" id="UP000536624"/>
    </source>
</evidence>
<evidence type="ECO:0000256" key="6">
    <source>
        <dbReference type="ARBA" id="ARBA00023136"/>
    </source>
</evidence>
<comment type="similarity">
    <text evidence="2">Belongs to the MgtC/SapB family.</text>
</comment>
<keyword evidence="3" id="KW-1003">Cell membrane</keyword>
<accession>A0A7X5XAL9</accession>
<keyword evidence="6 7" id="KW-0472">Membrane</keyword>
<keyword evidence="4 7" id="KW-0812">Transmembrane</keyword>
<dbReference type="Pfam" id="PF02308">
    <property type="entry name" value="MgtC"/>
    <property type="match status" value="1"/>
</dbReference>
<gene>
    <name evidence="9" type="ORF">SMALB_7841</name>
</gene>
<sequence length="273" mass="29113">MDRNGPDEGMDVQLIAAPMWEFGADQGVRQFAELGVALVLSTLIGLERAVQQKSAGLRTHTLVGVGSALFMQVSQYGFSDVLLRDHVSLDPSRVAAQIVSGIGFIGGGLIFVRRDAVRGLTTAATVWLTCAVGMACGGGLALLATAATVVHFLVIRGYPLFTRRLPALWSAERVELQLSYRVGTGLLPRVLELCTAAGYKVGRVRVDRAPWKGRDRTTRVVRAEEEARPTDTGVAEVQLALEGTGDVLRLVGEISELEGVLGADAGRDLDSSD</sequence>
<evidence type="ECO:0000259" key="8">
    <source>
        <dbReference type="Pfam" id="PF02308"/>
    </source>
</evidence>